<feature type="domain" description="Reverse transcriptase" evidence="1">
    <location>
        <begin position="1"/>
        <end position="223"/>
    </location>
</feature>
<dbReference type="PROSITE" id="PS50878">
    <property type="entry name" value="RT_POL"/>
    <property type="match status" value="1"/>
</dbReference>
<organism evidence="2 3">
    <name type="scientific">Rubroshorea leprosula</name>
    <dbReference type="NCBI Taxonomy" id="152421"/>
    <lineage>
        <taxon>Eukaryota</taxon>
        <taxon>Viridiplantae</taxon>
        <taxon>Streptophyta</taxon>
        <taxon>Embryophyta</taxon>
        <taxon>Tracheophyta</taxon>
        <taxon>Spermatophyta</taxon>
        <taxon>Magnoliopsida</taxon>
        <taxon>eudicotyledons</taxon>
        <taxon>Gunneridae</taxon>
        <taxon>Pentapetalae</taxon>
        <taxon>rosids</taxon>
        <taxon>malvids</taxon>
        <taxon>Malvales</taxon>
        <taxon>Dipterocarpaceae</taxon>
        <taxon>Rubroshorea</taxon>
    </lineage>
</organism>
<comment type="caution">
    <text evidence="2">The sequence shown here is derived from an EMBL/GenBank/DDBJ whole genome shotgun (WGS) entry which is preliminary data.</text>
</comment>
<dbReference type="Proteomes" id="UP001054252">
    <property type="component" value="Unassembled WGS sequence"/>
</dbReference>
<dbReference type="PANTHER" id="PTHR33116">
    <property type="entry name" value="REVERSE TRANSCRIPTASE ZINC-BINDING DOMAIN-CONTAINING PROTEIN-RELATED-RELATED"/>
    <property type="match status" value="1"/>
</dbReference>
<dbReference type="PANTHER" id="PTHR33116:SF78">
    <property type="entry name" value="OS12G0587133 PROTEIN"/>
    <property type="match status" value="1"/>
</dbReference>
<dbReference type="AlphaFoldDB" id="A0AAV5I4F3"/>
<dbReference type="CDD" id="cd01650">
    <property type="entry name" value="RT_nLTR_like"/>
    <property type="match status" value="1"/>
</dbReference>
<evidence type="ECO:0000259" key="1">
    <source>
        <dbReference type="PROSITE" id="PS50878"/>
    </source>
</evidence>
<reference evidence="2 3" key="1">
    <citation type="journal article" date="2021" name="Commun. Biol.">
        <title>The genome of Shorea leprosula (Dipterocarpaceae) highlights the ecological relevance of drought in aseasonal tropical rainforests.</title>
        <authorList>
            <person name="Ng K.K.S."/>
            <person name="Kobayashi M.J."/>
            <person name="Fawcett J.A."/>
            <person name="Hatakeyama M."/>
            <person name="Paape T."/>
            <person name="Ng C.H."/>
            <person name="Ang C.C."/>
            <person name="Tnah L.H."/>
            <person name="Lee C.T."/>
            <person name="Nishiyama T."/>
            <person name="Sese J."/>
            <person name="O'Brien M.J."/>
            <person name="Copetti D."/>
            <person name="Mohd Noor M.I."/>
            <person name="Ong R.C."/>
            <person name="Putra M."/>
            <person name="Sireger I.Z."/>
            <person name="Indrioko S."/>
            <person name="Kosugi Y."/>
            <person name="Izuno A."/>
            <person name="Isagi Y."/>
            <person name="Lee S.L."/>
            <person name="Shimizu K.K."/>
        </authorList>
    </citation>
    <scope>NUCLEOTIDE SEQUENCE [LARGE SCALE GENOMIC DNA]</scope>
    <source>
        <strain evidence="2">214</strain>
    </source>
</reference>
<dbReference type="InterPro" id="IPR000477">
    <property type="entry name" value="RT_dom"/>
</dbReference>
<evidence type="ECO:0000313" key="3">
    <source>
        <dbReference type="Proteomes" id="UP001054252"/>
    </source>
</evidence>
<gene>
    <name evidence="2" type="ORF">SLEP1_g6734</name>
</gene>
<name>A0AAV5I4F3_9ROSI</name>
<keyword evidence="3" id="KW-1185">Reference proteome</keyword>
<accession>A0AAV5I4F3</accession>
<dbReference type="EMBL" id="BPVZ01000006">
    <property type="protein sequence ID" value="GKU93106.1"/>
    <property type="molecule type" value="Genomic_DNA"/>
</dbReference>
<dbReference type="Pfam" id="PF00078">
    <property type="entry name" value="RVT_1"/>
    <property type="match status" value="1"/>
</dbReference>
<proteinExistence type="predicted"/>
<evidence type="ECO:0000313" key="2">
    <source>
        <dbReference type="EMBL" id="GKU93106.1"/>
    </source>
</evidence>
<sequence>MGLLIGLHQSAFIEGRQITDGIIILNEMVDEAKNSKKPILIFKADFEKAYDSVNWNFLNSMMNKLGLCPKWRNWIQECISSATVSILVNGSPTEEFLMEKGLQQGDPLAPFLFLIIAEALNGLILKAVEDNLFKGVEVGKSGLKISHLQFVDDSIFLCEAIDQNVATLKSVLRCFELLSGLKVNFFKSSLIRLNVETNDLDKFAEKLNCVTGQTPFKYLGVLIGTNPKRTSTWTSMVDTMRKRLSNWKRDLLSFDKRIIPLKSVISNIPVYYFSTLKAPKQSRVLLIFFSFPTLPPENLPHSHRHTLLEKNR</sequence>
<protein>
    <recommendedName>
        <fullName evidence="1">Reverse transcriptase domain-containing protein</fullName>
    </recommendedName>
</protein>